<dbReference type="InterPro" id="IPR015421">
    <property type="entry name" value="PyrdxlP-dep_Trfase_major"/>
</dbReference>
<evidence type="ECO:0000256" key="6">
    <source>
        <dbReference type="ARBA" id="ARBA00022898"/>
    </source>
</evidence>
<keyword evidence="5 8" id="KW-0808">Transferase</keyword>
<dbReference type="Gene3D" id="3.40.640.10">
    <property type="entry name" value="Type I PLP-dependent aspartate aminotransferase-like (Major domain)"/>
    <property type="match status" value="1"/>
</dbReference>
<dbReference type="GO" id="GO:0047536">
    <property type="term" value="F:2-aminoadipate transaminase activity"/>
    <property type="evidence" value="ECO:0007669"/>
    <property type="project" value="TreeGrafter"/>
</dbReference>
<reference evidence="8" key="1">
    <citation type="journal article" date="2020" name="mSystems">
        <title>Genome- and Community-Level Interaction Insights into Carbon Utilization and Element Cycling Functions of Hydrothermarchaeota in Hydrothermal Sediment.</title>
        <authorList>
            <person name="Zhou Z."/>
            <person name="Liu Y."/>
            <person name="Xu W."/>
            <person name="Pan J."/>
            <person name="Luo Z.H."/>
            <person name="Li M."/>
        </authorList>
    </citation>
    <scope>NUCLEOTIDE SEQUENCE [LARGE SCALE GENOMIC DNA]</scope>
    <source>
        <strain evidence="8">SpSt-289</strain>
    </source>
</reference>
<sequence length="384" mass="42765">MSIQFQTTQSHADPDVIDFGLGHPGDELLPRTLLQEAAALRLARADASLLQYGWEQGDGYFRYALADFLSRRYGVPVEMEHLFVSAGASQALDLICTLYTQPGDVIFVEEPTYFLALRIFADHRLTVVPVAADADGLDVDALEDALKRHRPVLLYTIPTHQNPAGFTLPSERRRRLVELAEVHDFLIVADEVYHLLSYDVAPPPPLASFAATGRVLGLGSFSKILAPGLRLGWVQAAPHHMHRLSTSGLLDSGGGLNPFTSGLVRVILEQGWQDTYLDRLHQVYRQRIDALHGALQQYFGGSVTYARPTGGYFFWLRLPEAVDAEIFLQTALAHKVSFRPGVRFSGCGALRNYLRLSFAYYEPELLQEGVRRLKDALQSGFPNF</sequence>
<evidence type="ECO:0000256" key="3">
    <source>
        <dbReference type="ARBA" id="ARBA00011738"/>
    </source>
</evidence>
<comment type="cofactor">
    <cofactor evidence="1">
        <name>pyridoxal 5'-phosphate</name>
        <dbReference type="ChEBI" id="CHEBI:597326"/>
    </cofactor>
</comment>
<dbReference type="SUPFAM" id="SSF53383">
    <property type="entry name" value="PLP-dependent transferases"/>
    <property type="match status" value="1"/>
</dbReference>
<dbReference type="InterPro" id="IPR004839">
    <property type="entry name" value="Aminotransferase_I/II_large"/>
</dbReference>
<dbReference type="GO" id="GO:0030170">
    <property type="term" value="F:pyridoxal phosphate binding"/>
    <property type="evidence" value="ECO:0007669"/>
    <property type="project" value="InterPro"/>
</dbReference>
<evidence type="ECO:0000313" key="8">
    <source>
        <dbReference type="EMBL" id="HDX33382.1"/>
    </source>
</evidence>
<dbReference type="PANTHER" id="PTHR42858">
    <property type="entry name" value="AMINOTRANSFERASE"/>
    <property type="match status" value="1"/>
</dbReference>
<evidence type="ECO:0000256" key="2">
    <source>
        <dbReference type="ARBA" id="ARBA00007441"/>
    </source>
</evidence>
<dbReference type="PANTHER" id="PTHR42858:SF1">
    <property type="entry name" value="LD15494P"/>
    <property type="match status" value="1"/>
</dbReference>
<keyword evidence="4 8" id="KW-0032">Aminotransferase</keyword>
<dbReference type="CDD" id="cd00609">
    <property type="entry name" value="AAT_like"/>
    <property type="match status" value="1"/>
</dbReference>
<dbReference type="InterPro" id="IPR015424">
    <property type="entry name" value="PyrdxlP-dep_Trfase"/>
</dbReference>
<dbReference type="AlphaFoldDB" id="A0A7C1JN40"/>
<proteinExistence type="inferred from homology"/>
<comment type="caution">
    <text evidence="8">The sequence shown here is derived from an EMBL/GenBank/DDBJ whole genome shotgun (WGS) entry which is preliminary data.</text>
</comment>
<dbReference type="Pfam" id="PF00155">
    <property type="entry name" value="Aminotran_1_2"/>
    <property type="match status" value="1"/>
</dbReference>
<comment type="similarity">
    <text evidence="2">Belongs to the class-I pyridoxal-phosphate-dependent aminotransferase family.</text>
</comment>
<keyword evidence="6" id="KW-0663">Pyridoxal phosphate</keyword>
<evidence type="ECO:0000259" key="7">
    <source>
        <dbReference type="Pfam" id="PF00155"/>
    </source>
</evidence>
<dbReference type="InterPro" id="IPR015422">
    <property type="entry name" value="PyrdxlP-dep_Trfase_small"/>
</dbReference>
<dbReference type="EMBL" id="DSMG01000191">
    <property type="protein sequence ID" value="HDX33382.1"/>
    <property type="molecule type" value="Genomic_DNA"/>
</dbReference>
<dbReference type="Gene3D" id="3.90.1150.10">
    <property type="entry name" value="Aspartate Aminotransferase, domain 1"/>
    <property type="match status" value="1"/>
</dbReference>
<dbReference type="FunFam" id="3.40.640.10:FF:000053">
    <property type="entry name" value="Aminotransferase, class I"/>
    <property type="match status" value="1"/>
</dbReference>
<gene>
    <name evidence="8" type="ORF">ENQ20_18145</name>
</gene>
<protein>
    <submittedName>
        <fullName evidence="8">PLP-dependent aminotransferase family protein</fullName>
    </submittedName>
</protein>
<organism evidence="8">
    <name type="scientific">Caldilinea aerophila</name>
    <dbReference type="NCBI Taxonomy" id="133453"/>
    <lineage>
        <taxon>Bacteria</taxon>
        <taxon>Bacillati</taxon>
        <taxon>Chloroflexota</taxon>
        <taxon>Caldilineae</taxon>
        <taxon>Caldilineales</taxon>
        <taxon>Caldilineaceae</taxon>
        <taxon>Caldilinea</taxon>
    </lineage>
</organism>
<evidence type="ECO:0000256" key="4">
    <source>
        <dbReference type="ARBA" id="ARBA00022576"/>
    </source>
</evidence>
<evidence type="ECO:0000256" key="5">
    <source>
        <dbReference type="ARBA" id="ARBA00022679"/>
    </source>
</evidence>
<evidence type="ECO:0000256" key="1">
    <source>
        <dbReference type="ARBA" id="ARBA00001933"/>
    </source>
</evidence>
<name>A0A7C1JN40_9CHLR</name>
<feature type="domain" description="Aminotransferase class I/classII large" evidence="7">
    <location>
        <begin position="15"/>
        <end position="373"/>
    </location>
</feature>
<accession>A0A7C1JN40</accession>
<comment type="subunit">
    <text evidence="3">Homodimer.</text>
</comment>